<evidence type="ECO:0000313" key="8">
    <source>
        <dbReference type="EMBL" id="MES1919789.1"/>
    </source>
</evidence>
<dbReference type="SUPFAM" id="SSF53335">
    <property type="entry name" value="S-adenosyl-L-methionine-dependent methyltransferases"/>
    <property type="match status" value="1"/>
</dbReference>
<evidence type="ECO:0000256" key="3">
    <source>
        <dbReference type="ARBA" id="ARBA00022679"/>
    </source>
</evidence>
<dbReference type="CDD" id="cd02440">
    <property type="entry name" value="AdoMet_MTases"/>
    <property type="match status" value="1"/>
</dbReference>
<reference evidence="8 9" key="1">
    <citation type="journal article" date="2024" name="BMC Biol.">
        <title>Comparative genomics of Ascetosporea gives new insight into the evolutionary basis for animal parasitism in Rhizaria.</title>
        <authorList>
            <person name="Hiltunen Thoren M."/>
            <person name="Onut-Brannstrom I."/>
            <person name="Alfjorden A."/>
            <person name="Peckova H."/>
            <person name="Swords F."/>
            <person name="Hooper C."/>
            <person name="Holzer A.S."/>
            <person name="Bass D."/>
            <person name="Burki F."/>
        </authorList>
    </citation>
    <scope>NUCLEOTIDE SEQUENCE [LARGE SCALE GENOMIC DNA]</scope>
    <source>
        <strain evidence="8">20-A016</strain>
    </source>
</reference>
<dbReference type="Pfam" id="PF06859">
    <property type="entry name" value="Bin3"/>
    <property type="match status" value="1"/>
</dbReference>
<dbReference type="InterPro" id="IPR039772">
    <property type="entry name" value="Bin3-like"/>
</dbReference>
<dbReference type="Gene3D" id="3.40.50.150">
    <property type="entry name" value="Vaccinia Virus protein VP39"/>
    <property type="match status" value="1"/>
</dbReference>
<gene>
    <name evidence="8" type="ORF">MHBO_005297</name>
</gene>
<proteinExistence type="inferred from homology"/>
<name>A0ABV2AJE7_9EUKA</name>
<dbReference type="PANTHER" id="PTHR12315">
    <property type="entry name" value="BICOID-INTERACTING PROTEIN RELATED"/>
    <property type="match status" value="1"/>
</dbReference>
<dbReference type="Proteomes" id="UP001439008">
    <property type="component" value="Unassembled WGS sequence"/>
</dbReference>
<dbReference type="PROSITE" id="PS51515">
    <property type="entry name" value="BIN3_SAM"/>
    <property type="match status" value="1"/>
</dbReference>
<evidence type="ECO:0000256" key="2">
    <source>
        <dbReference type="ARBA" id="ARBA00022603"/>
    </source>
</evidence>
<feature type="domain" description="Bin3-type SAM" evidence="7">
    <location>
        <begin position="59"/>
        <end position="252"/>
    </location>
</feature>
<dbReference type="InterPro" id="IPR010675">
    <property type="entry name" value="Bin3_C"/>
</dbReference>
<evidence type="ECO:0000256" key="1">
    <source>
        <dbReference type="ARBA" id="ARBA00008361"/>
    </source>
</evidence>
<comment type="similarity">
    <text evidence="1 6">Belongs to the methyltransferase superfamily.</text>
</comment>
<dbReference type="InterPro" id="IPR029063">
    <property type="entry name" value="SAM-dependent_MTases_sf"/>
</dbReference>
<organism evidence="8 9">
    <name type="scientific">Bonamia ostreae</name>
    <dbReference type="NCBI Taxonomy" id="126728"/>
    <lineage>
        <taxon>Eukaryota</taxon>
        <taxon>Sar</taxon>
        <taxon>Rhizaria</taxon>
        <taxon>Endomyxa</taxon>
        <taxon>Ascetosporea</taxon>
        <taxon>Haplosporida</taxon>
        <taxon>Bonamia</taxon>
    </lineage>
</organism>
<dbReference type="PANTHER" id="PTHR12315:SF0">
    <property type="entry name" value="7SK SNRNA METHYLPHOSPHATE CAPPING ENZYME"/>
    <property type="match status" value="1"/>
</dbReference>
<accession>A0ABV2AJE7</accession>
<evidence type="ECO:0000259" key="7">
    <source>
        <dbReference type="PROSITE" id="PS51515"/>
    </source>
</evidence>
<dbReference type="InterPro" id="IPR024160">
    <property type="entry name" value="BIN3_SAM-bd_dom"/>
</dbReference>
<keyword evidence="3 6" id="KW-0808">Transferase</keyword>
<dbReference type="EMBL" id="JBDODL010000400">
    <property type="protein sequence ID" value="MES1919789.1"/>
    <property type="molecule type" value="Genomic_DNA"/>
</dbReference>
<keyword evidence="9" id="KW-1185">Reference proteome</keyword>
<protein>
    <recommendedName>
        <fullName evidence="6">RNA methyltransferase</fullName>
        <ecNumber evidence="6">2.1.1.-</ecNumber>
    </recommendedName>
</protein>
<evidence type="ECO:0000256" key="6">
    <source>
        <dbReference type="RuleBase" id="RU367087"/>
    </source>
</evidence>
<sequence length="252" mass="29530">MYEFEPIIKKNKRKKILNLQQHSADSKKELKKATKIKKLKNFLYGNHSNYYNKGYRDDDPRLSMLNKKYFENKSVLDVGCHCGAFTLRFSRKFLPLSVHGVDIDSDLISKANLALENEKKIYENKKEYPFNVKFSSCDFVADFKNEENFFDVVLCLSVTKWVHFNSGDDGIKILFQKIANFLKKGGILILEPQKWKTYRKKLHKVSIKLRPSKFEDYLESIGFKLIEKLVPTNSGNSFAKRNIEIYRFVGNK</sequence>
<evidence type="ECO:0000256" key="5">
    <source>
        <dbReference type="PROSITE-ProRule" id="PRU00848"/>
    </source>
</evidence>
<keyword evidence="4 5" id="KW-0949">S-adenosyl-L-methionine</keyword>
<evidence type="ECO:0000313" key="9">
    <source>
        <dbReference type="Proteomes" id="UP001439008"/>
    </source>
</evidence>
<keyword evidence="2 6" id="KW-0489">Methyltransferase</keyword>
<comment type="caution">
    <text evidence="8">The sequence shown here is derived from an EMBL/GenBank/DDBJ whole genome shotgun (WGS) entry which is preliminary data.</text>
</comment>
<evidence type="ECO:0000256" key="4">
    <source>
        <dbReference type="ARBA" id="ARBA00022691"/>
    </source>
</evidence>
<dbReference type="EC" id="2.1.1.-" evidence="6"/>